<dbReference type="Pfam" id="PF08852">
    <property type="entry name" value="DUF1822"/>
    <property type="match status" value="1"/>
</dbReference>
<evidence type="ECO:0000313" key="2">
    <source>
        <dbReference type="EMBL" id="WNZ27803.1"/>
    </source>
</evidence>
<gene>
    <name evidence="2" type="ORF">HJG54_33780</name>
</gene>
<dbReference type="InterPro" id="IPR014951">
    <property type="entry name" value="DUF1822"/>
</dbReference>
<organism evidence="2">
    <name type="scientific">Leptolyngbya sp. NK1-12</name>
    <dbReference type="NCBI Taxonomy" id="2547451"/>
    <lineage>
        <taxon>Bacteria</taxon>
        <taxon>Bacillati</taxon>
        <taxon>Cyanobacteriota</taxon>
        <taxon>Cyanophyceae</taxon>
        <taxon>Leptolyngbyales</taxon>
        <taxon>Leptolyngbyaceae</taxon>
        <taxon>Leptolyngbya group</taxon>
        <taxon>Leptolyngbya</taxon>
    </lineage>
</organism>
<sequence>MNQTIEPLTFTVPLSFAAHAMAQQQGSQTQPTYLKALAVYAVDFYLRCMGIETDLEQSDWHDPWMAKLIDVADLWLKPYGKLECCVVQSDAEVLSISPDAEADRIGYMAVQLDPTLKSATLLGFTPTPAPNLPLTELQSLEQFLTHLQSLAAPNALTDALPEALIDALPDVLPDILPVAPPLAGTTPAPPMTAPTSQPASVPVPRPARNPSHPMINLRNWLEGIVETGWQPIEQVLGSSQMPMVAVRSQSQHEITVRQAKLIDVGMELEGQSVVLSLAITLNPDTSMNVLVQLYPAPGNSYLPPHLKLTMLSEAGELLQEICSREQDSYIQLRHFRGEASDIFEIQVSLGEVCISESFVL</sequence>
<dbReference type="RefSeq" id="WP_316436294.1">
    <property type="nucleotide sequence ID" value="NZ_CP053587.1"/>
</dbReference>
<evidence type="ECO:0000256" key="1">
    <source>
        <dbReference type="SAM" id="MobiDB-lite"/>
    </source>
</evidence>
<name>A0AA96WLF3_9CYAN</name>
<protein>
    <submittedName>
        <fullName evidence="2">DUF1822 family protein</fullName>
    </submittedName>
</protein>
<reference evidence="2" key="1">
    <citation type="submission" date="2020-05" db="EMBL/GenBank/DDBJ databases">
        <authorList>
            <person name="Zhu T."/>
            <person name="Keshari N."/>
            <person name="Lu X."/>
        </authorList>
    </citation>
    <scope>NUCLEOTIDE SEQUENCE</scope>
    <source>
        <strain evidence="2">NK1-12</strain>
    </source>
</reference>
<dbReference type="AlphaFoldDB" id="A0AA96WLF3"/>
<accession>A0AA96WLF3</accession>
<proteinExistence type="predicted"/>
<dbReference type="EMBL" id="CP053587">
    <property type="protein sequence ID" value="WNZ27803.1"/>
    <property type="molecule type" value="Genomic_DNA"/>
</dbReference>
<feature type="region of interest" description="Disordered" evidence="1">
    <location>
        <begin position="183"/>
        <end position="209"/>
    </location>
</feature>